<evidence type="ECO:0008006" key="5">
    <source>
        <dbReference type="Google" id="ProtNLM"/>
    </source>
</evidence>
<gene>
    <name evidence="3" type="ORF">B0A50_00853</name>
</gene>
<evidence type="ECO:0000313" key="4">
    <source>
        <dbReference type="Proteomes" id="UP000308549"/>
    </source>
</evidence>
<feature type="transmembrane region" description="Helical" evidence="2">
    <location>
        <begin position="144"/>
        <end position="166"/>
    </location>
</feature>
<dbReference type="EMBL" id="NAJL01000003">
    <property type="protein sequence ID" value="TKA33300.1"/>
    <property type="molecule type" value="Genomic_DNA"/>
</dbReference>
<reference evidence="3 4" key="1">
    <citation type="submission" date="2017-03" db="EMBL/GenBank/DDBJ databases">
        <title>Genomes of endolithic fungi from Antarctica.</title>
        <authorList>
            <person name="Coleine C."/>
            <person name="Masonjones S."/>
            <person name="Stajich J.E."/>
        </authorList>
    </citation>
    <scope>NUCLEOTIDE SEQUENCE [LARGE SCALE GENOMIC DNA]</scope>
    <source>
        <strain evidence="3 4">CCFEE 6315</strain>
    </source>
</reference>
<dbReference type="OrthoDB" id="5417811at2759"/>
<feature type="region of interest" description="Disordered" evidence="1">
    <location>
        <begin position="276"/>
        <end position="323"/>
    </location>
</feature>
<keyword evidence="2" id="KW-0812">Transmembrane</keyword>
<keyword evidence="2" id="KW-1133">Transmembrane helix</keyword>
<dbReference type="AlphaFoldDB" id="A0A4U0UCU8"/>
<evidence type="ECO:0000256" key="1">
    <source>
        <dbReference type="SAM" id="MobiDB-lite"/>
    </source>
</evidence>
<accession>A0A4U0UCU8</accession>
<proteinExistence type="predicted"/>
<comment type="caution">
    <text evidence="3">The sequence shown here is derived from an EMBL/GenBank/DDBJ whole genome shotgun (WGS) entry which is preliminary data.</text>
</comment>
<dbReference type="Proteomes" id="UP000308549">
    <property type="component" value="Unassembled WGS sequence"/>
</dbReference>
<keyword evidence="2" id="KW-0472">Membrane</keyword>
<evidence type="ECO:0000256" key="2">
    <source>
        <dbReference type="SAM" id="Phobius"/>
    </source>
</evidence>
<feature type="compositionally biased region" description="Basic and acidic residues" evidence="1">
    <location>
        <begin position="295"/>
        <end position="310"/>
    </location>
</feature>
<sequence>MQSQLPDSRVLKAGMVEDERRTRLSSVADNVRNLLRRSPFRSKQELPIEEDLPSPLSHTTSDIADIHQVPGALFPPLAYHEQPREVGDQSALYNTRAVAALEHPDLSDPSLAVFLQQKSEDRQRRAWKRSKERRHRRESQKHKASRWLGCVVSGVLLIAIVATYLALATTSRDISVTFHILFVLEILMATIIFAHSLVRVCISRRRLVADSPRVNISLQAWDKRIDFLPNPPPAYGRWRGSVRANPDLLHWQSMPSLVDPETPALPSPTYEEAVAGREQGAAAATATLPSFMTRDSPERRRELRNARPELVRSQTVEPEMVEG</sequence>
<keyword evidence="4" id="KW-1185">Reference proteome</keyword>
<feature type="transmembrane region" description="Helical" evidence="2">
    <location>
        <begin position="178"/>
        <end position="198"/>
    </location>
</feature>
<name>A0A4U0UCU8_9PEZI</name>
<protein>
    <recommendedName>
        <fullName evidence="5">Transmembrane protein</fullName>
    </recommendedName>
</protein>
<organism evidence="3 4">
    <name type="scientific">Salinomyces thailandicus</name>
    <dbReference type="NCBI Taxonomy" id="706561"/>
    <lineage>
        <taxon>Eukaryota</taxon>
        <taxon>Fungi</taxon>
        <taxon>Dikarya</taxon>
        <taxon>Ascomycota</taxon>
        <taxon>Pezizomycotina</taxon>
        <taxon>Dothideomycetes</taxon>
        <taxon>Dothideomycetidae</taxon>
        <taxon>Mycosphaerellales</taxon>
        <taxon>Teratosphaeriaceae</taxon>
        <taxon>Salinomyces</taxon>
    </lineage>
</organism>
<evidence type="ECO:0000313" key="3">
    <source>
        <dbReference type="EMBL" id="TKA33300.1"/>
    </source>
</evidence>